<dbReference type="EMBL" id="AP028679">
    <property type="protein sequence ID" value="BEQ15786.1"/>
    <property type="molecule type" value="Genomic_DNA"/>
</dbReference>
<evidence type="ECO:0008006" key="3">
    <source>
        <dbReference type="Google" id="ProtNLM"/>
    </source>
</evidence>
<proteinExistence type="predicted"/>
<reference evidence="2" key="1">
    <citation type="journal article" date="2023" name="Arch. Microbiol.">
        <title>Desulfoferula mesophilus gen. nov. sp. nov., a mesophilic sulfate-reducing bacterium isolated from a brackish lake sediment.</title>
        <authorList>
            <person name="Watanabe T."/>
            <person name="Yabe T."/>
            <person name="Tsuji J.M."/>
            <person name="Fukui M."/>
        </authorList>
    </citation>
    <scope>NUCLEOTIDE SEQUENCE [LARGE SCALE GENOMIC DNA]</scope>
    <source>
        <strain evidence="2">12FAK</strain>
    </source>
</reference>
<organism evidence="1 2">
    <name type="scientific">Desulfoferula mesophila</name>
    <dbReference type="NCBI Taxonomy" id="3058419"/>
    <lineage>
        <taxon>Bacteria</taxon>
        <taxon>Pseudomonadati</taxon>
        <taxon>Thermodesulfobacteriota</taxon>
        <taxon>Desulfarculia</taxon>
        <taxon>Desulfarculales</taxon>
        <taxon>Desulfarculaceae</taxon>
        <taxon>Desulfoferula</taxon>
    </lineage>
</organism>
<evidence type="ECO:0000313" key="2">
    <source>
        <dbReference type="Proteomes" id="UP001366166"/>
    </source>
</evidence>
<sequence>MRHRNHRPHGPAYLDKPLAFEQVPEHRNVDCGLYGVCLEVVVRRRWPSFSCRPCSLWSRGPRAQNPEGPGQILVMPLAAHR</sequence>
<dbReference type="Proteomes" id="UP001366166">
    <property type="component" value="Chromosome"/>
</dbReference>
<name>A0AAU9EZ64_9BACT</name>
<keyword evidence="2" id="KW-1185">Reference proteome</keyword>
<gene>
    <name evidence="1" type="ORF">FAK_28520</name>
</gene>
<evidence type="ECO:0000313" key="1">
    <source>
        <dbReference type="EMBL" id="BEQ15786.1"/>
    </source>
</evidence>
<accession>A0AAU9EZ64</accession>
<protein>
    <recommendedName>
        <fullName evidence="3">Transposase</fullName>
    </recommendedName>
</protein>
<dbReference type="RefSeq" id="WP_338600718.1">
    <property type="nucleotide sequence ID" value="NZ_AP028679.1"/>
</dbReference>
<dbReference type="KEGG" id="dmp:FAK_28520"/>
<dbReference type="AlphaFoldDB" id="A0AAU9EZ64"/>